<dbReference type="AlphaFoldDB" id="A0AAV5GSU6"/>
<sequence length="80" mass="9317">MHPPLADHQQTTCVEVMKSLKLCHDNYPWLKFAGACNTEKHNLNLCLRGERVERTQKNAQAAKEKRAEVQKRWKEIEAES</sequence>
<reference evidence="6 7" key="1">
    <citation type="submission" date="2021-12" db="EMBL/GenBank/DDBJ databases">
        <title>High titer production of polyol ester of fatty acids by Rhodotorula paludigena BS15 towards product separation-free biomass refinery.</title>
        <authorList>
            <person name="Mano J."/>
            <person name="Ono H."/>
            <person name="Tanaka T."/>
            <person name="Naito K."/>
            <person name="Sushida H."/>
            <person name="Ike M."/>
            <person name="Tokuyasu K."/>
            <person name="Kitaoka M."/>
        </authorList>
    </citation>
    <scope>NUCLEOTIDE SEQUENCE [LARGE SCALE GENOMIC DNA]</scope>
    <source>
        <strain evidence="6 7">BS15</strain>
    </source>
</reference>
<comment type="function">
    <text evidence="4">Required for mitochondrial cytochrome c oxidase (COX) assembly and respiration.</text>
</comment>
<gene>
    <name evidence="6" type="ORF">Rhopal_006621-T1</name>
</gene>
<keyword evidence="3" id="KW-1015">Disulfide bond</keyword>
<evidence type="ECO:0000256" key="2">
    <source>
        <dbReference type="ARBA" id="ARBA00023128"/>
    </source>
</evidence>
<evidence type="ECO:0000256" key="5">
    <source>
        <dbReference type="SAM" id="Coils"/>
    </source>
</evidence>
<dbReference type="PANTHER" id="PTHR22977">
    <property type="entry name" value="COX ASSEMBLY MITOCHONDRIAL PROTEIN"/>
    <property type="match status" value="1"/>
</dbReference>
<dbReference type="EMBL" id="BQKY01000014">
    <property type="protein sequence ID" value="GJN93564.1"/>
    <property type="molecule type" value="Genomic_DNA"/>
</dbReference>
<organism evidence="6 7">
    <name type="scientific">Rhodotorula paludigena</name>
    <dbReference type="NCBI Taxonomy" id="86838"/>
    <lineage>
        <taxon>Eukaryota</taxon>
        <taxon>Fungi</taxon>
        <taxon>Dikarya</taxon>
        <taxon>Basidiomycota</taxon>
        <taxon>Pucciniomycotina</taxon>
        <taxon>Microbotryomycetes</taxon>
        <taxon>Sporidiobolales</taxon>
        <taxon>Sporidiobolaceae</taxon>
        <taxon>Rhodotorula</taxon>
    </lineage>
</organism>
<keyword evidence="2 4" id="KW-0496">Mitochondrion</keyword>
<accession>A0AAV5GSU6</accession>
<comment type="caution">
    <text evidence="6">The sequence shown here is derived from an EMBL/GenBank/DDBJ whole genome shotgun (WGS) entry which is preliminary data.</text>
</comment>
<keyword evidence="4" id="KW-0472">Membrane</keyword>
<protein>
    <recommendedName>
        <fullName evidence="4">COX assembly mitochondrial protein</fullName>
    </recommendedName>
</protein>
<dbReference type="Proteomes" id="UP001342314">
    <property type="component" value="Unassembled WGS sequence"/>
</dbReference>
<keyword evidence="4" id="KW-0143">Chaperone</keyword>
<feature type="coiled-coil region" evidence="5">
    <location>
        <begin position="52"/>
        <end position="79"/>
    </location>
</feature>
<evidence type="ECO:0000256" key="4">
    <source>
        <dbReference type="RuleBase" id="RU364104"/>
    </source>
</evidence>
<evidence type="ECO:0000256" key="3">
    <source>
        <dbReference type="ARBA" id="ARBA00023157"/>
    </source>
</evidence>
<evidence type="ECO:0000313" key="6">
    <source>
        <dbReference type="EMBL" id="GJN93564.1"/>
    </source>
</evidence>
<keyword evidence="5" id="KW-0175">Coiled coil</keyword>
<proteinExistence type="inferred from homology"/>
<keyword evidence="4" id="KW-0999">Mitochondrion inner membrane</keyword>
<comment type="similarity">
    <text evidence="1 4">Belongs to the CMC family.</text>
</comment>
<dbReference type="Pfam" id="PF08583">
    <property type="entry name" value="Cmc1"/>
    <property type="match status" value="1"/>
</dbReference>
<comment type="subcellular location">
    <subcellularLocation>
        <location evidence="4">Mitochondrion inner membrane</location>
    </subcellularLocation>
</comment>
<dbReference type="InterPro" id="IPR013892">
    <property type="entry name" value="Cyt_c_biogenesis_Cmc1-like"/>
</dbReference>
<dbReference type="GO" id="GO:0005743">
    <property type="term" value="C:mitochondrial inner membrane"/>
    <property type="evidence" value="ECO:0007669"/>
    <property type="project" value="UniProtKB-SubCell"/>
</dbReference>
<keyword evidence="7" id="KW-1185">Reference proteome</keyword>
<evidence type="ECO:0000313" key="7">
    <source>
        <dbReference type="Proteomes" id="UP001342314"/>
    </source>
</evidence>
<dbReference type="PANTHER" id="PTHR22977:SF1">
    <property type="entry name" value="COX ASSEMBLY MITOCHONDRIAL PROTEIN 2 HOMOLOG"/>
    <property type="match status" value="1"/>
</dbReference>
<evidence type="ECO:0000256" key="1">
    <source>
        <dbReference type="ARBA" id="ARBA00007347"/>
    </source>
</evidence>
<name>A0AAV5GSU6_9BASI</name>